<evidence type="ECO:0000256" key="3">
    <source>
        <dbReference type="ARBA" id="ARBA00004663"/>
    </source>
</evidence>
<evidence type="ECO:0000313" key="21">
    <source>
        <dbReference type="Proteomes" id="UP001589568"/>
    </source>
</evidence>
<gene>
    <name evidence="19" type="primary">cobS</name>
    <name evidence="20" type="ORF">ACFFR3_15545</name>
</gene>
<evidence type="ECO:0000256" key="4">
    <source>
        <dbReference type="ARBA" id="ARBA00010561"/>
    </source>
</evidence>
<dbReference type="GO" id="GO:0051073">
    <property type="term" value="F:adenosylcobinamide-GDP ribazoletransferase activity"/>
    <property type="evidence" value="ECO:0007669"/>
    <property type="project" value="UniProtKB-EC"/>
</dbReference>
<comment type="subcellular location">
    <subcellularLocation>
        <location evidence="2 19">Cell membrane</location>
        <topology evidence="2 19">Multi-pass membrane protein</topology>
    </subcellularLocation>
</comment>
<evidence type="ECO:0000256" key="12">
    <source>
        <dbReference type="ARBA" id="ARBA00022989"/>
    </source>
</evidence>
<sequence>MRSMDGLRFAVGTLSVFPVRVERVDRQVAGRAMALAPGVGLVLGLAGGLPLVLFGERPLLAAALALALLALLTRALHLDGLADLADGLGSAKPADQALDIMKKSDIGPFGVVTLVFTLLVQVTALVSVSPPGDASDAAPYARYAALVTACLAGRLALTWACRAGVPAARPDGLGAMVAGTVRRPAVVLVTLAAVLAAAAIGLLAAPGPAPVDDRPAVDGLVVDGLVNVTAVVVQGCPLDFAAFPDCPEPAVPGMRYEEASGLLPGGVAALGRTLAAPVALLAGLAAALLLLGRARRRLGGVTGDVLGALVETAVTVTLVAYALLA</sequence>
<keyword evidence="11 19" id="KW-0460">Magnesium</keyword>
<evidence type="ECO:0000256" key="1">
    <source>
        <dbReference type="ARBA" id="ARBA00001946"/>
    </source>
</evidence>
<accession>A0ABV5NKU9</accession>
<proteinExistence type="inferred from homology"/>
<evidence type="ECO:0000256" key="18">
    <source>
        <dbReference type="ARBA" id="ARBA00049504"/>
    </source>
</evidence>
<keyword evidence="10 19" id="KW-0812">Transmembrane</keyword>
<dbReference type="Proteomes" id="UP001589568">
    <property type="component" value="Unassembled WGS sequence"/>
</dbReference>
<evidence type="ECO:0000256" key="10">
    <source>
        <dbReference type="ARBA" id="ARBA00022692"/>
    </source>
</evidence>
<dbReference type="HAMAP" id="MF_00719">
    <property type="entry name" value="CobS"/>
    <property type="match status" value="1"/>
</dbReference>
<evidence type="ECO:0000256" key="8">
    <source>
        <dbReference type="ARBA" id="ARBA00022573"/>
    </source>
</evidence>
<keyword evidence="8 19" id="KW-0169">Cobalamin biosynthesis</keyword>
<evidence type="ECO:0000256" key="19">
    <source>
        <dbReference type="HAMAP-Rule" id="MF_00719"/>
    </source>
</evidence>
<comment type="cofactor">
    <cofactor evidence="1 19">
        <name>Mg(2+)</name>
        <dbReference type="ChEBI" id="CHEBI:18420"/>
    </cofactor>
</comment>
<keyword evidence="21" id="KW-1185">Reference proteome</keyword>
<reference evidence="20 21" key="1">
    <citation type="submission" date="2024-09" db="EMBL/GenBank/DDBJ databases">
        <authorList>
            <person name="Sun Q."/>
            <person name="Mori K."/>
        </authorList>
    </citation>
    <scope>NUCLEOTIDE SEQUENCE [LARGE SCALE GENOMIC DNA]</scope>
    <source>
        <strain evidence="20 21">JCM 3324</strain>
    </source>
</reference>
<evidence type="ECO:0000256" key="14">
    <source>
        <dbReference type="ARBA" id="ARBA00025228"/>
    </source>
</evidence>
<comment type="caution">
    <text evidence="20">The sequence shown here is derived from an EMBL/GenBank/DDBJ whole genome shotgun (WGS) entry which is preliminary data.</text>
</comment>
<evidence type="ECO:0000256" key="5">
    <source>
        <dbReference type="ARBA" id="ARBA00013200"/>
    </source>
</evidence>
<feature type="transmembrane region" description="Helical" evidence="19">
    <location>
        <begin position="59"/>
        <end position="76"/>
    </location>
</feature>
<evidence type="ECO:0000256" key="17">
    <source>
        <dbReference type="ARBA" id="ARBA00048623"/>
    </source>
</evidence>
<evidence type="ECO:0000313" key="20">
    <source>
        <dbReference type="EMBL" id="MFB9470936.1"/>
    </source>
</evidence>
<keyword evidence="13 19" id="KW-0472">Membrane</keyword>
<feature type="transmembrane region" description="Helical" evidence="19">
    <location>
        <begin position="106"/>
        <end position="128"/>
    </location>
</feature>
<feature type="transmembrane region" description="Helical" evidence="19">
    <location>
        <begin position="140"/>
        <end position="165"/>
    </location>
</feature>
<keyword evidence="7 19" id="KW-1003">Cell membrane</keyword>
<feature type="transmembrane region" description="Helical" evidence="19">
    <location>
        <begin position="32"/>
        <end position="53"/>
    </location>
</feature>
<evidence type="ECO:0000256" key="2">
    <source>
        <dbReference type="ARBA" id="ARBA00004651"/>
    </source>
</evidence>
<protein>
    <recommendedName>
        <fullName evidence="6 19">Adenosylcobinamide-GDP ribazoletransferase</fullName>
        <ecNumber evidence="5 19">2.7.8.26</ecNumber>
    </recommendedName>
    <alternativeName>
        <fullName evidence="16 19">Cobalamin synthase</fullName>
    </alternativeName>
    <alternativeName>
        <fullName evidence="15 19">Cobalamin-5'-phosphate synthase</fullName>
    </alternativeName>
</protein>
<dbReference type="EC" id="2.7.8.26" evidence="5 19"/>
<comment type="pathway">
    <text evidence="3 19">Cofactor biosynthesis; adenosylcobalamin biosynthesis; adenosylcobalamin from cob(II)yrinate a,c-diamide: step 7/7.</text>
</comment>
<evidence type="ECO:0000256" key="7">
    <source>
        <dbReference type="ARBA" id="ARBA00022475"/>
    </source>
</evidence>
<feature type="transmembrane region" description="Helical" evidence="19">
    <location>
        <begin position="274"/>
        <end position="292"/>
    </location>
</feature>
<dbReference type="EMBL" id="JBHMCF010000011">
    <property type="protein sequence ID" value="MFB9470936.1"/>
    <property type="molecule type" value="Genomic_DNA"/>
</dbReference>
<dbReference type="PANTHER" id="PTHR34148:SF1">
    <property type="entry name" value="ADENOSYLCOBINAMIDE-GDP RIBAZOLETRANSFERASE"/>
    <property type="match status" value="1"/>
</dbReference>
<dbReference type="InterPro" id="IPR003805">
    <property type="entry name" value="CobS"/>
</dbReference>
<comment type="catalytic activity">
    <reaction evidence="17 19">
        <text>alpha-ribazole + adenosylcob(III)inamide-GDP = adenosylcob(III)alamin + GMP + H(+)</text>
        <dbReference type="Rhea" id="RHEA:16049"/>
        <dbReference type="ChEBI" id="CHEBI:10329"/>
        <dbReference type="ChEBI" id="CHEBI:15378"/>
        <dbReference type="ChEBI" id="CHEBI:18408"/>
        <dbReference type="ChEBI" id="CHEBI:58115"/>
        <dbReference type="ChEBI" id="CHEBI:60487"/>
        <dbReference type="EC" id="2.7.8.26"/>
    </reaction>
</comment>
<feature type="transmembrane region" description="Helical" evidence="19">
    <location>
        <begin position="304"/>
        <end position="324"/>
    </location>
</feature>
<comment type="function">
    <text evidence="14 19">Joins adenosylcobinamide-GDP and alpha-ribazole to generate adenosylcobalamin (Ado-cobalamin). Also synthesizes adenosylcobalamin 5'-phosphate from adenosylcobinamide-GDP and alpha-ribazole 5'-phosphate.</text>
</comment>
<evidence type="ECO:0000256" key="9">
    <source>
        <dbReference type="ARBA" id="ARBA00022679"/>
    </source>
</evidence>
<comment type="catalytic activity">
    <reaction evidence="18 19">
        <text>alpha-ribazole 5'-phosphate + adenosylcob(III)inamide-GDP = adenosylcob(III)alamin 5'-phosphate + GMP + H(+)</text>
        <dbReference type="Rhea" id="RHEA:23560"/>
        <dbReference type="ChEBI" id="CHEBI:15378"/>
        <dbReference type="ChEBI" id="CHEBI:57918"/>
        <dbReference type="ChEBI" id="CHEBI:58115"/>
        <dbReference type="ChEBI" id="CHEBI:60487"/>
        <dbReference type="ChEBI" id="CHEBI:60493"/>
        <dbReference type="EC" id="2.7.8.26"/>
    </reaction>
</comment>
<dbReference type="Pfam" id="PF02654">
    <property type="entry name" value="CobS"/>
    <property type="match status" value="1"/>
</dbReference>
<dbReference type="RefSeq" id="WP_379483318.1">
    <property type="nucleotide sequence ID" value="NZ_JBHMCF010000011.1"/>
</dbReference>
<evidence type="ECO:0000256" key="11">
    <source>
        <dbReference type="ARBA" id="ARBA00022842"/>
    </source>
</evidence>
<organism evidence="20 21">
    <name type="scientific">Nonomuraea salmonea</name>
    <dbReference type="NCBI Taxonomy" id="46181"/>
    <lineage>
        <taxon>Bacteria</taxon>
        <taxon>Bacillati</taxon>
        <taxon>Actinomycetota</taxon>
        <taxon>Actinomycetes</taxon>
        <taxon>Streptosporangiales</taxon>
        <taxon>Streptosporangiaceae</taxon>
        <taxon>Nonomuraea</taxon>
    </lineage>
</organism>
<comment type="similarity">
    <text evidence="4 19">Belongs to the CobS family.</text>
</comment>
<evidence type="ECO:0000256" key="16">
    <source>
        <dbReference type="ARBA" id="ARBA00032853"/>
    </source>
</evidence>
<feature type="transmembrane region" description="Helical" evidence="19">
    <location>
        <begin position="185"/>
        <end position="205"/>
    </location>
</feature>
<dbReference type="PANTHER" id="PTHR34148">
    <property type="entry name" value="ADENOSYLCOBINAMIDE-GDP RIBAZOLETRANSFERASE"/>
    <property type="match status" value="1"/>
</dbReference>
<evidence type="ECO:0000256" key="15">
    <source>
        <dbReference type="ARBA" id="ARBA00032605"/>
    </source>
</evidence>
<keyword evidence="12 19" id="KW-1133">Transmembrane helix</keyword>
<evidence type="ECO:0000256" key="13">
    <source>
        <dbReference type="ARBA" id="ARBA00023136"/>
    </source>
</evidence>
<evidence type="ECO:0000256" key="6">
    <source>
        <dbReference type="ARBA" id="ARBA00015850"/>
    </source>
</evidence>
<name>A0ABV5NKU9_9ACTN</name>
<keyword evidence="9 19" id="KW-0808">Transferase</keyword>